<feature type="compositionally biased region" description="Basic and acidic residues" evidence="1">
    <location>
        <begin position="16"/>
        <end position="35"/>
    </location>
</feature>
<protein>
    <submittedName>
        <fullName evidence="3">Amyloid beta A4 precursor protein-binding family B member 1-interacting protein-like</fullName>
    </submittedName>
</protein>
<dbReference type="GeneID" id="122133326"/>
<sequence>MDVVKHDLVTTEIAVRKERVERQEGSEGQRSDGRRNLASLFFPPLPPSPPLLLRETDLCDEPAEAAQQQESSLPSPLDDLLQPKTEVPLPPPSPFYLPSPPPTPISPWGVPDDPFRSSSVPPP</sequence>
<accession>A0A8M1KUC8</accession>
<evidence type="ECO:0000256" key="1">
    <source>
        <dbReference type="SAM" id="MobiDB-lite"/>
    </source>
</evidence>
<gene>
    <name evidence="3" type="primary">LOC122133326</name>
</gene>
<feature type="compositionally biased region" description="Pro residues" evidence="1">
    <location>
        <begin position="88"/>
        <end position="105"/>
    </location>
</feature>
<keyword evidence="2" id="KW-1185">Reference proteome</keyword>
<feature type="region of interest" description="Disordered" evidence="1">
    <location>
        <begin position="16"/>
        <end position="123"/>
    </location>
</feature>
<dbReference type="KEGG" id="char:122133326"/>
<evidence type="ECO:0000313" key="2">
    <source>
        <dbReference type="Proteomes" id="UP000515152"/>
    </source>
</evidence>
<evidence type="ECO:0000313" key="3">
    <source>
        <dbReference type="RefSeq" id="XP_042565224.1"/>
    </source>
</evidence>
<proteinExistence type="predicted"/>
<organism evidence="2 3">
    <name type="scientific">Clupea harengus</name>
    <name type="common">Atlantic herring</name>
    <dbReference type="NCBI Taxonomy" id="7950"/>
    <lineage>
        <taxon>Eukaryota</taxon>
        <taxon>Metazoa</taxon>
        <taxon>Chordata</taxon>
        <taxon>Craniata</taxon>
        <taxon>Vertebrata</taxon>
        <taxon>Euteleostomi</taxon>
        <taxon>Actinopterygii</taxon>
        <taxon>Neopterygii</taxon>
        <taxon>Teleostei</taxon>
        <taxon>Clupei</taxon>
        <taxon>Clupeiformes</taxon>
        <taxon>Clupeoidei</taxon>
        <taxon>Clupeidae</taxon>
        <taxon>Clupea</taxon>
    </lineage>
</organism>
<dbReference type="RefSeq" id="XP_042565224.1">
    <property type="nucleotide sequence ID" value="XM_042709290.1"/>
</dbReference>
<dbReference type="AlphaFoldDB" id="A0A8M1KUC8"/>
<name>A0A8M1KUC8_CLUHA</name>
<reference evidence="3" key="1">
    <citation type="submission" date="2025-08" db="UniProtKB">
        <authorList>
            <consortium name="RefSeq"/>
        </authorList>
    </citation>
    <scope>IDENTIFICATION</scope>
</reference>
<feature type="compositionally biased region" description="Low complexity" evidence="1">
    <location>
        <begin position="71"/>
        <end position="80"/>
    </location>
</feature>
<dbReference type="Proteomes" id="UP000515152">
    <property type="component" value="Chromosome 12"/>
</dbReference>